<proteinExistence type="predicted"/>
<comment type="caution">
    <text evidence="1">The sequence shown here is derived from an EMBL/GenBank/DDBJ whole genome shotgun (WGS) entry which is preliminary data.</text>
</comment>
<name>A0ABQ9XUH0_9EUKA</name>
<accession>A0ABQ9XUH0</accession>
<organism evidence="1 2">
    <name type="scientific">Blattamonas nauphoetae</name>
    <dbReference type="NCBI Taxonomy" id="2049346"/>
    <lineage>
        <taxon>Eukaryota</taxon>
        <taxon>Metamonada</taxon>
        <taxon>Preaxostyla</taxon>
        <taxon>Oxymonadida</taxon>
        <taxon>Blattamonas</taxon>
    </lineage>
</organism>
<gene>
    <name evidence="1" type="ORF">BLNAU_9854</name>
</gene>
<reference evidence="1 2" key="1">
    <citation type="journal article" date="2022" name="bioRxiv">
        <title>Genomics of Preaxostyla Flagellates Illuminates Evolutionary Transitions and the Path Towards Mitochondrial Loss.</title>
        <authorList>
            <person name="Novak L.V.F."/>
            <person name="Treitli S.C."/>
            <person name="Pyrih J."/>
            <person name="Halakuc P."/>
            <person name="Pipaliya S.V."/>
            <person name="Vacek V."/>
            <person name="Brzon O."/>
            <person name="Soukal P."/>
            <person name="Eme L."/>
            <person name="Dacks J.B."/>
            <person name="Karnkowska A."/>
            <person name="Elias M."/>
            <person name="Hampl V."/>
        </authorList>
    </citation>
    <scope>NUCLEOTIDE SEQUENCE [LARGE SCALE GENOMIC DNA]</scope>
    <source>
        <strain evidence="1">NAU3</strain>
        <tissue evidence="1">Gut</tissue>
    </source>
</reference>
<dbReference type="EMBL" id="JARBJD010000070">
    <property type="protein sequence ID" value="KAK2955125.1"/>
    <property type="molecule type" value="Genomic_DNA"/>
</dbReference>
<evidence type="ECO:0000313" key="1">
    <source>
        <dbReference type="EMBL" id="KAK2955125.1"/>
    </source>
</evidence>
<sequence>MMEEEKKPTKKLKELLTIAKRESVHFLWKANKEGTMQAAMANHFLLNKHSHIKSLDNASKYYLSLACFIEELHYLDGSMTYYACRFLRYLIPAYWNEFSPDDILYELVPVHDGSCSGFAESIVILLTSSNEDLVKAALELLDGLVCSADPANHFDLLATGLFDSLPESLYEEYMNYLQAPNKSLMNIVTMTFIDYFLEPIKPFLEIIFTFRRQFEGENEALIFSNFLAATVEFSLIQEQKTQPVLSSSSFALAYTDSLALFDASKINSTLLHGASDCVRPSWEEYPAVLKRGRRVFAKLREEGFSDEIELFLLAYRPSTNPFLNINPFLFGKNLIVLG</sequence>
<dbReference type="Proteomes" id="UP001281761">
    <property type="component" value="Unassembled WGS sequence"/>
</dbReference>
<keyword evidence="2" id="KW-1185">Reference proteome</keyword>
<evidence type="ECO:0000313" key="2">
    <source>
        <dbReference type="Proteomes" id="UP001281761"/>
    </source>
</evidence>
<protein>
    <submittedName>
        <fullName evidence="1">Uncharacterized protein</fullName>
    </submittedName>
</protein>